<dbReference type="PANTHER" id="PTHR43085">
    <property type="entry name" value="HEXOKINASE FAMILY MEMBER"/>
    <property type="match status" value="1"/>
</dbReference>
<evidence type="ECO:0000256" key="2">
    <source>
        <dbReference type="ARBA" id="ARBA00022679"/>
    </source>
</evidence>
<keyword evidence="5" id="KW-0067">ATP-binding</keyword>
<dbReference type="CDD" id="cd01166">
    <property type="entry name" value="KdgK"/>
    <property type="match status" value="1"/>
</dbReference>
<feature type="domain" description="Carbohydrate kinase PfkB" evidence="6">
    <location>
        <begin position="5"/>
        <end position="307"/>
    </location>
</feature>
<dbReference type="Pfam" id="PF00294">
    <property type="entry name" value="PfkB"/>
    <property type="match status" value="1"/>
</dbReference>
<dbReference type="PANTHER" id="PTHR43085:SF1">
    <property type="entry name" value="PSEUDOURIDINE KINASE-RELATED"/>
    <property type="match status" value="1"/>
</dbReference>
<dbReference type="RefSeq" id="WP_129256876.1">
    <property type="nucleotide sequence ID" value="NZ_SDKC01000001.1"/>
</dbReference>
<evidence type="ECO:0000259" key="6">
    <source>
        <dbReference type="Pfam" id="PF00294"/>
    </source>
</evidence>
<dbReference type="OrthoDB" id="9813569at2"/>
<evidence type="ECO:0000313" key="7">
    <source>
        <dbReference type="EMBL" id="RXS74042.1"/>
    </source>
</evidence>
<accession>A0A4Q1REX4</accession>
<reference evidence="7 8" key="1">
    <citation type="submission" date="2019-01" db="EMBL/GenBank/DDBJ databases">
        <title>Blautia sp. nov. KGMB01111 isolated human feces.</title>
        <authorList>
            <person name="Park J.-E."/>
            <person name="Kim J.-S."/>
            <person name="Park S.-H."/>
        </authorList>
    </citation>
    <scope>NUCLEOTIDE SEQUENCE [LARGE SCALE GENOMIC DNA]</scope>
    <source>
        <strain evidence="7 8">KGMB01111</strain>
    </source>
</reference>
<dbReference type="GO" id="GO:0016301">
    <property type="term" value="F:kinase activity"/>
    <property type="evidence" value="ECO:0007669"/>
    <property type="project" value="UniProtKB-KW"/>
</dbReference>
<dbReference type="InterPro" id="IPR002173">
    <property type="entry name" value="Carboh/pur_kinase_PfkB_CS"/>
</dbReference>
<name>A0A4Q1REX4_9FIRM</name>
<evidence type="ECO:0000256" key="5">
    <source>
        <dbReference type="ARBA" id="ARBA00022840"/>
    </source>
</evidence>
<dbReference type="InterPro" id="IPR029056">
    <property type="entry name" value="Ribokinase-like"/>
</dbReference>
<sequence>MKKTLLFGEPMALLLADTPGALEGVEHFTRRMSGAEVNVAIGLTRLGFPAEYLTRLGDDPFGHYIEQALKDNGIGTNLLTYDPVYRTGIQLKEYVEDGHDPAAPYYRKGSAASHLSIREIDALDLGEIGLVHVTGIPPALSKEAREATYRLMERARKAQIPVTFDPNLRPALWENDEMMRKVLNDLANYADVVLPGIGECEILAGTTDKEKAADFYHQKGAALVVIKDGKNGAYVSEKKENGEITRDMIPGYPVKKVVDTVGAGDGFAVGVLSGLLKGLPVSECAKRGNAIGSIQVQHRGDNEGLPTEEILQTYMVGKIQK</sequence>
<comment type="caution">
    <text evidence="7">The sequence shown here is derived from an EMBL/GenBank/DDBJ whole genome shotgun (WGS) entry which is preliminary data.</text>
</comment>
<dbReference type="PROSITE" id="PS00584">
    <property type="entry name" value="PFKB_KINASES_2"/>
    <property type="match status" value="1"/>
</dbReference>
<dbReference type="InterPro" id="IPR050306">
    <property type="entry name" value="PfkB_Carbo_kinase"/>
</dbReference>
<dbReference type="GO" id="GO:0005524">
    <property type="term" value="F:ATP binding"/>
    <property type="evidence" value="ECO:0007669"/>
    <property type="project" value="UniProtKB-KW"/>
</dbReference>
<proteinExistence type="inferred from homology"/>
<dbReference type="InterPro" id="IPR011611">
    <property type="entry name" value="PfkB_dom"/>
</dbReference>
<dbReference type="SUPFAM" id="SSF53613">
    <property type="entry name" value="Ribokinase-like"/>
    <property type="match status" value="1"/>
</dbReference>
<evidence type="ECO:0000256" key="3">
    <source>
        <dbReference type="ARBA" id="ARBA00022741"/>
    </source>
</evidence>
<organism evidence="7 8">
    <name type="scientific">Blautia faecicola</name>
    <dbReference type="NCBI Taxonomy" id="2509240"/>
    <lineage>
        <taxon>Bacteria</taxon>
        <taxon>Bacillati</taxon>
        <taxon>Bacillota</taxon>
        <taxon>Clostridia</taxon>
        <taxon>Lachnospirales</taxon>
        <taxon>Lachnospiraceae</taxon>
        <taxon>Blautia</taxon>
    </lineage>
</organism>
<dbReference type="Gene3D" id="3.40.1190.20">
    <property type="match status" value="1"/>
</dbReference>
<dbReference type="Proteomes" id="UP000290106">
    <property type="component" value="Unassembled WGS sequence"/>
</dbReference>
<comment type="similarity">
    <text evidence="1">Belongs to the carbohydrate kinase PfkB family.</text>
</comment>
<protein>
    <submittedName>
        <fullName evidence="7">Sugar kinase</fullName>
    </submittedName>
</protein>
<keyword evidence="3" id="KW-0547">Nucleotide-binding</keyword>
<dbReference type="AlphaFoldDB" id="A0A4Q1REX4"/>
<keyword evidence="4 7" id="KW-0418">Kinase</keyword>
<keyword evidence="8" id="KW-1185">Reference proteome</keyword>
<dbReference type="EMBL" id="SDKC01000001">
    <property type="protein sequence ID" value="RXS74042.1"/>
    <property type="molecule type" value="Genomic_DNA"/>
</dbReference>
<keyword evidence="2" id="KW-0808">Transferase</keyword>
<evidence type="ECO:0000256" key="4">
    <source>
        <dbReference type="ARBA" id="ARBA00022777"/>
    </source>
</evidence>
<gene>
    <name evidence="7" type="ORF">ETP43_01430</name>
</gene>
<evidence type="ECO:0000256" key="1">
    <source>
        <dbReference type="ARBA" id="ARBA00010688"/>
    </source>
</evidence>
<evidence type="ECO:0000313" key="8">
    <source>
        <dbReference type="Proteomes" id="UP000290106"/>
    </source>
</evidence>